<evidence type="ECO:0000313" key="12">
    <source>
        <dbReference type="Proteomes" id="UP000272942"/>
    </source>
</evidence>
<organism evidence="13">
    <name type="scientific">Echinostoma caproni</name>
    <dbReference type="NCBI Taxonomy" id="27848"/>
    <lineage>
        <taxon>Eukaryota</taxon>
        <taxon>Metazoa</taxon>
        <taxon>Spiralia</taxon>
        <taxon>Lophotrochozoa</taxon>
        <taxon>Platyhelminthes</taxon>
        <taxon>Trematoda</taxon>
        <taxon>Digenea</taxon>
        <taxon>Plagiorchiida</taxon>
        <taxon>Echinostomata</taxon>
        <taxon>Echinostomatoidea</taxon>
        <taxon>Echinostomatidae</taxon>
        <taxon>Echinostoma</taxon>
    </lineage>
</organism>
<keyword evidence="5 7" id="KW-0158">Chromosome</keyword>
<evidence type="ECO:0000256" key="4">
    <source>
        <dbReference type="ARBA" id="ARBA00017642"/>
    </source>
</evidence>
<evidence type="ECO:0000256" key="2">
    <source>
        <dbReference type="ARBA" id="ARBA00004286"/>
    </source>
</evidence>
<comment type="subunit">
    <text evidence="3 7">The nucleosome is a histone octamer containing two molecules each of H2A, H2B, H3 and H4 assembled in one H3-H4 heterotetramer and two H2A-H2B heterodimers. The octamer wraps approximately 147 bp of DNA.</text>
</comment>
<name>A0A183AX98_9TREM</name>
<evidence type="ECO:0000313" key="13">
    <source>
        <dbReference type="WBParaSite" id="ECPE_0001161801-mRNA-1"/>
    </source>
</evidence>
<dbReference type="Pfam" id="PF00125">
    <property type="entry name" value="Histone"/>
    <property type="match status" value="1"/>
</dbReference>
<feature type="region of interest" description="Disordered" evidence="8">
    <location>
        <begin position="158"/>
        <end position="192"/>
    </location>
</feature>
<dbReference type="GO" id="GO:0005634">
    <property type="term" value="C:nucleus"/>
    <property type="evidence" value="ECO:0007669"/>
    <property type="project" value="UniProtKB-SubCell"/>
</dbReference>
<dbReference type="InterPro" id="IPR032454">
    <property type="entry name" value="Histone_H2A_C"/>
</dbReference>
<dbReference type="SUPFAM" id="SSF47113">
    <property type="entry name" value="Histone-fold"/>
    <property type="match status" value="1"/>
</dbReference>
<dbReference type="InterPro" id="IPR009072">
    <property type="entry name" value="Histone-fold"/>
</dbReference>
<dbReference type="InterPro" id="IPR007125">
    <property type="entry name" value="H2A/H2B/H3"/>
</dbReference>
<feature type="domain" description="Histone H2A C-terminal" evidence="10">
    <location>
        <begin position="128"/>
        <end position="157"/>
    </location>
</feature>
<dbReference type="GO" id="GO:0030527">
    <property type="term" value="F:structural constituent of chromatin"/>
    <property type="evidence" value="ECO:0007669"/>
    <property type="project" value="InterPro"/>
</dbReference>
<dbReference type="Gene3D" id="1.10.20.10">
    <property type="entry name" value="Histone, subunit A"/>
    <property type="match status" value="1"/>
</dbReference>
<dbReference type="PRINTS" id="PR00620">
    <property type="entry name" value="HISTONEH2A"/>
</dbReference>
<evidence type="ECO:0000256" key="5">
    <source>
        <dbReference type="ARBA" id="ARBA00022454"/>
    </source>
</evidence>
<evidence type="ECO:0000256" key="7">
    <source>
        <dbReference type="RuleBase" id="RU003767"/>
    </source>
</evidence>
<keyword evidence="6 7" id="KW-0544">Nucleosome core</keyword>
<dbReference type="Pfam" id="PF16211">
    <property type="entry name" value="Histone_H2A_C"/>
    <property type="match status" value="1"/>
</dbReference>
<reference evidence="11 12" key="2">
    <citation type="submission" date="2018-11" db="EMBL/GenBank/DDBJ databases">
        <authorList>
            <consortium name="Pathogen Informatics"/>
        </authorList>
    </citation>
    <scope>NUCLEOTIDE SEQUENCE [LARGE SCALE GENOMIC DNA]</scope>
    <source>
        <strain evidence="11 12">Egypt</strain>
    </source>
</reference>
<dbReference type="GO" id="GO:0046982">
    <property type="term" value="F:protein heterodimerization activity"/>
    <property type="evidence" value="ECO:0007669"/>
    <property type="project" value="InterPro"/>
</dbReference>
<proteinExistence type="inferred from homology"/>
<evidence type="ECO:0000256" key="1">
    <source>
        <dbReference type="ARBA" id="ARBA00002001"/>
    </source>
</evidence>
<evidence type="ECO:0000256" key="6">
    <source>
        <dbReference type="ARBA" id="ARBA00023269"/>
    </source>
</evidence>
<dbReference type="SMART" id="SM00414">
    <property type="entry name" value="H2A"/>
    <property type="match status" value="1"/>
</dbReference>
<dbReference type="GO" id="GO:0000786">
    <property type="term" value="C:nucleosome"/>
    <property type="evidence" value="ECO:0007669"/>
    <property type="project" value="UniProtKB-KW"/>
</dbReference>
<dbReference type="EMBL" id="UZAN01051116">
    <property type="protein sequence ID" value="VDP88695.1"/>
    <property type="molecule type" value="Genomic_DNA"/>
</dbReference>
<accession>A0A183AX98</accession>
<comment type="function">
    <text evidence="1">Core component of nucleosome. Nucleosomes wrap and compact DNA into chromatin, limiting DNA accessibility to the cellular machineries which require DNA as a template. Histones thereby play a central role in transcription regulation, DNA repair, DNA replication and chromosomal stability. DNA accessibility is regulated via a complex set of post-translational modifications of histones, also called histone code, and nucleosome remodeling.</text>
</comment>
<dbReference type="OrthoDB" id="9421954at2759"/>
<sequence>MSGRGKARKPAGGKKHTKSTRAGLVMPVSRVHRYLKKGRYARRTSIAASVYMSAVIEYLVAEVNELSGNAAKANKRAHCSPCILVLYFYLNVSYVNRFQGDELTVCSLLFRKTITPRHIMLGVRNDAELNELLKHVHISHGGVLPCIHPTLLKRKGGLSDSSSGPIGSSVPNPGVSARQAATTATAGAVGTA</sequence>
<dbReference type="GO" id="GO:0003677">
    <property type="term" value="F:DNA binding"/>
    <property type="evidence" value="ECO:0007669"/>
    <property type="project" value="UniProtKB-KW"/>
</dbReference>
<reference evidence="13" key="1">
    <citation type="submission" date="2016-06" db="UniProtKB">
        <authorList>
            <consortium name="WormBaseParasite"/>
        </authorList>
    </citation>
    <scope>IDENTIFICATION</scope>
</reference>
<dbReference type="AlphaFoldDB" id="A0A183AX98"/>
<keyword evidence="7" id="KW-0539">Nucleus</keyword>
<comment type="similarity">
    <text evidence="7">Belongs to the histone H2A family.</text>
</comment>
<evidence type="ECO:0000256" key="8">
    <source>
        <dbReference type="SAM" id="MobiDB-lite"/>
    </source>
</evidence>
<dbReference type="InterPro" id="IPR002119">
    <property type="entry name" value="Histone_H2A"/>
</dbReference>
<gene>
    <name evidence="11" type="ORF">ECPE_LOCUS11583</name>
</gene>
<protein>
    <recommendedName>
        <fullName evidence="4 7">Histone H2A</fullName>
    </recommendedName>
</protein>
<evidence type="ECO:0000313" key="11">
    <source>
        <dbReference type="EMBL" id="VDP88695.1"/>
    </source>
</evidence>
<keyword evidence="12" id="KW-1185">Reference proteome</keyword>
<dbReference type="Proteomes" id="UP000272942">
    <property type="component" value="Unassembled WGS sequence"/>
</dbReference>
<comment type="subcellular location">
    <subcellularLocation>
        <location evidence="2">Chromosome</location>
    </subcellularLocation>
    <subcellularLocation>
        <location evidence="7">Nucleus</location>
    </subcellularLocation>
</comment>
<evidence type="ECO:0000259" key="10">
    <source>
        <dbReference type="Pfam" id="PF16211"/>
    </source>
</evidence>
<evidence type="ECO:0000256" key="3">
    <source>
        <dbReference type="ARBA" id="ARBA00011538"/>
    </source>
</evidence>
<feature type="domain" description="Core Histone H2A/H2B/H3" evidence="9">
    <location>
        <begin position="14"/>
        <end position="77"/>
    </location>
</feature>
<dbReference type="WBParaSite" id="ECPE_0001161801-mRNA-1">
    <property type="protein sequence ID" value="ECPE_0001161801-mRNA-1"/>
    <property type="gene ID" value="ECPE_0001161801"/>
</dbReference>
<keyword evidence="7" id="KW-0238">DNA-binding</keyword>
<dbReference type="CDD" id="cd00074">
    <property type="entry name" value="HFD_H2A"/>
    <property type="match status" value="1"/>
</dbReference>
<evidence type="ECO:0000259" key="9">
    <source>
        <dbReference type="Pfam" id="PF00125"/>
    </source>
</evidence>
<dbReference type="PANTHER" id="PTHR23430">
    <property type="entry name" value="HISTONE H2A"/>
    <property type="match status" value="1"/>
</dbReference>